<dbReference type="PANTHER" id="PTHR15384:SF0">
    <property type="entry name" value="PROTEIN EVI2B"/>
    <property type="match status" value="1"/>
</dbReference>
<feature type="compositionally biased region" description="Basic and acidic residues" evidence="1">
    <location>
        <begin position="227"/>
        <end position="238"/>
    </location>
</feature>
<evidence type="ECO:0000313" key="5">
    <source>
        <dbReference type="Proteomes" id="UP000557426"/>
    </source>
</evidence>
<proteinExistence type="predicted"/>
<dbReference type="GO" id="GO:0045660">
    <property type="term" value="P:positive regulation of neutrophil differentiation"/>
    <property type="evidence" value="ECO:0007669"/>
    <property type="project" value="TreeGrafter"/>
</dbReference>
<keyword evidence="2" id="KW-1133">Transmembrane helix</keyword>
<dbReference type="GO" id="GO:2000035">
    <property type="term" value="P:regulation of stem cell division"/>
    <property type="evidence" value="ECO:0007669"/>
    <property type="project" value="TreeGrafter"/>
</dbReference>
<comment type="caution">
    <text evidence="4">The sequence shown here is derived from an EMBL/GenBank/DDBJ whole genome shotgun (WGS) entry which is preliminary data.</text>
</comment>
<dbReference type="AlphaFoldDB" id="A0A7L3FMB7"/>
<dbReference type="PANTHER" id="PTHR15384">
    <property type="entry name" value="PROTEIN EVI2B"/>
    <property type="match status" value="1"/>
</dbReference>
<feature type="compositionally biased region" description="Low complexity" evidence="1">
    <location>
        <begin position="259"/>
        <end position="270"/>
    </location>
</feature>
<feature type="signal peptide" evidence="3">
    <location>
        <begin position="1"/>
        <end position="21"/>
    </location>
</feature>
<keyword evidence="5" id="KW-1185">Reference proteome</keyword>
<evidence type="ECO:0000256" key="2">
    <source>
        <dbReference type="SAM" id="Phobius"/>
    </source>
</evidence>
<keyword evidence="3" id="KW-0732">Signal</keyword>
<dbReference type="EMBL" id="VZTU01024199">
    <property type="protein sequence ID" value="NXT81963.1"/>
    <property type="molecule type" value="Genomic_DNA"/>
</dbReference>
<dbReference type="InterPro" id="IPR033239">
    <property type="entry name" value="EVI2B"/>
</dbReference>
<protein>
    <submittedName>
        <fullName evidence="4">EVI2B protein</fullName>
    </submittedName>
</protein>
<feature type="compositionally biased region" description="Pro residues" evidence="1">
    <location>
        <begin position="213"/>
        <end position="226"/>
    </location>
</feature>
<sequence length="278" mass="29649">MASKQVILLLFCGEIWRSLSAAIPQDVPANNRSMYISARGSGEDKAPLQQPQVTGLGLHTSGRAQAVTPSPFSTEYTEPNDGSWIAALMIGIILISMITAIVVITLWKCCKRPTLVDSNWAGRSPFSEGDTPDVFIDCDQAPKRSSVLFMLPWKLQQDTTSQNNPAAPEETHKCTTTARSQLPSPADDGAAASTSLPDKATCPTPTSAAVSCPPSPTAPDLPPPPDWLREPDGDHSSELGKGQDLPSGAEEPLPPPPEALSLEVLDQLPHLPQPEHPL</sequence>
<evidence type="ECO:0000256" key="1">
    <source>
        <dbReference type="SAM" id="MobiDB-lite"/>
    </source>
</evidence>
<feature type="region of interest" description="Disordered" evidence="1">
    <location>
        <begin position="158"/>
        <end position="278"/>
    </location>
</feature>
<organism evidence="4 5">
    <name type="scientific">Zapornia atra</name>
    <name type="common">Henderson crake</name>
    <dbReference type="NCBI Taxonomy" id="2585822"/>
    <lineage>
        <taxon>Eukaryota</taxon>
        <taxon>Metazoa</taxon>
        <taxon>Chordata</taxon>
        <taxon>Craniata</taxon>
        <taxon>Vertebrata</taxon>
        <taxon>Euteleostomi</taxon>
        <taxon>Archelosauria</taxon>
        <taxon>Archosauria</taxon>
        <taxon>Dinosauria</taxon>
        <taxon>Saurischia</taxon>
        <taxon>Theropoda</taxon>
        <taxon>Coelurosauria</taxon>
        <taxon>Aves</taxon>
        <taxon>Neognathae</taxon>
        <taxon>Neoaves</taxon>
        <taxon>Gruiformes</taxon>
        <taxon>Rallidae</taxon>
        <taxon>Zapornia</taxon>
    </lineage>
</organism>
<feature type="non-terminal residue" evidence="4">
    <location>
        <position position="1"/>
    </location>
</feature>
<evidence type="ECO:0000256" key="3">
    <source>
        <dbReference type="SAM" id="SignalP"/>
    </source>
</evidence>
<reference evidence="4 5" key="1">
    <citation type="submission" date="2019-09" db="EMBL/GenBank/DDBJ databases">
        <title>Bird 10,000 Genomes (B10K) Project - Family phase.</title>
        <authorList>
            <person name="Zhang G."/>
        </authorList>
    </citation>
    <scope>NUCLEOTIDE SEQUENCE [LARGE SCALE GENOMIC DNA]</scope>
    <source>
        <strain evidence="4">B10K-DU-011-47</strain>
        <tissue evidence="4">Mixed tissue sample</tissue>
    </source>
</reference>
<accession>A0A7L3FMB7</accession>
<name>A0A7L3FMB7_9GRUI</name>
<feature type="chain" id="PRO_5029783311" evidence="3">
    <location>
        <begin position="22"/>
        <end position="278"/>
    </location>
</feature>
<feature type="non-terminal residue" evidence="4">
    <location>
        <position position="278"/>
    </location>
</feature>
<keyword evidence="2" id="KW-0812">Transmembrane</keyword>
<feature type="compositionally biased region" description="Polar residues" evidence="1">
    <location>
        <begin position="174"/>
        <end position="183"/>
    </location>
</feature>
<dbReference type="Proteomes" id="UP000557426">
    <property type="component" value="Unassembled WGS sequence"/>
</dbReference>
<keyword evidence="2" id="KW-0472">Membrane</keyword>
<feature type="transmembrane region" description="Helical" evidence="2">
    <location>
        <begin position="84"/>
        <end position="107"/>
    </location>
</feature>
<gene>
    <name evidence="4" type="primary">Evi2b</name>
    <name evidence="4" type="ORF">ZAPATR_R14179</name>
</gene>
<evidence type="ECO:0000313" key="4">
    <source>
        <dbReference type="EMBL" id="NXT81963.1"/>
    </source>
</evidence>